<dbReference type="OrthoDB" id="7293094at2759"/>
<protein>
    <recommendedName>
        <fullName evidence="3">Ig-like domain-containing protein</fullName>
    </recommendedName>
</protein>
<dbReference type="EMBL" id="BGZK01000816">
    <property type="protein sequence ID" value="GBP61530.1"/>
    <property type="molecule type" value="Genomic_DNA"/>
</dbReference>
<accession>A0A4C1XEL4</accession>
<evidence type="ECO:0000313" key="1">
    <source>
        <dbReference type="EMBL" id="GBP61530.1"/>
    </source>
</evidence>
<dbReference type="PANTHER" id="PTHR21261:SF15">
    <property type="entry name" value="BEATEN PATH IIIA, ISOFORM D-RELATED"/>
    <property type="match status" value="1"/>
</dbReference>
<evidence type="ECO:0008006" key="3">
    <source>
        <dbReference type="Google" id="ProtNLM"/>
    </source>
</evidence>
<sequence length="105" mass="12077">MPSARLDVYTCCAGACAGHTITSLWVPRWAEPGRAAELRCQYARQPRDPPLHSVKWYRNNDEIFRYTPHEMWAEGSPHAFTSSKRVKANTDAHKKWKIVVHVDSK</sequence>
<dbReference type="Gene3D" id="2.60.40.10">
    <property type="entry name" value="Immunoglobulins"/>
    <property type="match status" value="1"/>
</dbReference>
<dbReference type="Proteomes" id="UP000299102">
    <property type="component" value="Unassembled WGS sequence"/>
</dbReference>
<evidence type="ECO:0000313" key="2">
    <source>
        <dbReference type="Proteomes" id="UP000299102"/>
    </source>
</evidence>
<comment type="caution">
    <text evidence="1">The sequence shown here is derived from an EMBL/GenBank/DDBJ whole genome shotgun (WGS) entry which is preliminary data.</text>
</comment>
<dbReference type="PANTHER" id="PTHR21261">
    <property type="entry name" value="BEAT PROTEIN"/>
    <property type="match status" value="1"/>
</dbReference>
<dbReference type="AlphaFoldDB" id="A0A4C1XEL4"/>
<keyword evidence="2" id="KW-1185">Reference proteome</keyword>
<name>A0A4C1XEL4_EUMVA</name>
<gene>
    <name evidence="1" type="ORF">EVAR_44001_1</name>
</gene>
<dbReference type="InterPro" id="IPR036179">
    <property type="entry name" value="Ig-like_dom_sf"/>
</dbReference>
<organism evidence="1 2">
    <name type="scientific">Eumeta variegata</name>
    <name type="common">Bagworm moth</name>
    <name type="synonym">Eumeta japonica</name>
    <dbReference type="NCBI Taxonomy" id="151549"/>
    <lineage>
        <taxon>Eukaryota</taxon>
        <taxon>Metazoa</taxon>
        <taxon>Ecdysozoa</taxon>
        <taxon>Arthropoda</taxon>
        <taxon>Hexapoda</taxon>
        <taxon>Insecta</taxon>
        <taxon>Pterygota</taxon>
        <taxon>Neoptera</taxon>
        <taxon>Endopterygota</taxon>
        <taxon>Lepidoptera</taxon>
        <taxon>Glossata</taxon>
        <taxon>Ditrysia</taxon>
        <taxon>Tineoidea</taxon>
        <taxon>Psychidae</taxon>
        <taxon>Oiketicinae</taxon>
        <taxon>Eumeta</taxon>
    </lineage>
</organism>
<dbReference type="InterPro" id="IPR013783">
    <property type="entry name" value="Ig-like_fold"/>
</dbReference>
<dbReference type="SUPFAM" id="SSF48726">
    <property type="entry name" value="Immunoglobulin"/>
    <property type="match status" value="1"/>
</dbReference>
<reference evidence="1 2" key="1">
    <citation type="journal article" date="2019" name="Commun. Biol.">
        <title>The bagworm genome reveals a unique fibroin gene that provides high tensile strength.</title>
        <authorList>
            <person name="Kono N."/>
            <person name="Nakamura H."/>
            <person name="Ohtoshi R."/>
            <person name="Tomita M."/>
            <person name="Numata K."/>
            <person name="Arakawa K."/>
        </authorList>
    </citation>
    <scope>NUCLEOTIDE SEQUENCE [LARGE SCALE GENOMIC DNA]</scope>
</reference>
<proteinExistence type="predicted"/>